<dbReference type="PANTHER" id="PTHR37042">
    <property type="entry name" value="OUTER MEMBRANE PROTEIN RV1973"/>
    <property type="match status" value="1"/>
</dbReference>
<dbReference type="Proteomes" id="UP001428817">
    <property type="component" value="Unassembled WGS sequence"/>
</dbReference>
<keyword evidence="2 4" id="KW-0472">Membrane</keyword>
<feature type="region of interest" description="Disordered" evidence="3">
    <location>
        <begin position="1"/>
        <end position="39"/>
    </location>
</feature>
<feature type="transmembrane region" description="Helical" evidence="4">
    <location>
        <begin position="44"/>
        <end position="65"/>
    </location>
</feature>
<sequence>MSISDTKTDAKTEADADDKTVVLESEEKTKPAEPNAAGGRSRTLVPLVLGVVVLGLAIAVGFFTVQAVSSSNAEQDRTAALDAARTSSAQALSYNSDTIDADIARTKALLTGKFAADFDQLATQFLLPASKQTKLSTNAEVTHAAVIESGPREAKVLLFVNQTVRAASAPQPATGAAGMRVTMTLADGKWLISNIEPI</sequence>
<organism evidence="5 6">
    <name type="scientific">Pseudonocardia eucalypti</name>
    <dbReference type="NCBI Taxonomy" id="648755"/>
    <lineage>
        <taxon>Bacteria</taxon>
        <taxon>Bacillati</taxon>
        <taxon>Actinomycetota</taxon>
        <taxon>Actinomycetes</taxon>
        <taxon>Pseudonocardiales</taxon>
        <taxon>Pseudonocardiaceae</taxon>
        <taxon>Pseudonocardia</taxon>
    </lineage>
</organism>
<comment type="subcellular location">
    <subcellularLocation>
        <location evidence="1">Membrane</location>
    </subcellularLocation>
</comment>
<name>A0ABP9R3W6_9PSEU</name>
<evidence type="ECO:0000313" key="5">
    <source>
        <dbReference type="EMBL" id="GAA5171219.1"/>
    </source>
</evidence>
<dbReference type="PANTHER" id="PTHR37042:SF4">
    <property type="entry name" value="OUTER MEMBRANE PROTEIN RV1973"/>
    <property type="match status" value="1"/>
</dbReference>
<comment type="caution">
    <text evidence="5">The sequence shown here is derived from an EMBL/GenBank/DDBJ whole genome shotgun (WGS) entry which is preliminary data.</text>
</comment>
<evidence type="ECO:0008006" key="7">
    <source>
        <dbReference type="Google" id="ProtNLM"/>
    </source>
</evidence>
<accession>A0ABP9R3W6</accession>
<reference evidence="6" key="1">
    <citation type="journal article" date="2019" name="Int. J. Syst. Evol. Microbiol.">
        <title>The Global Catalogue of Microorganisms (GCM) 10K type strain sequencing project: providing services to taxonomists for standard genome sequencing and annotation.</title>
        <authorList>
            <consortium name="The Broad Institute Genomics Platform"/>
            <consortium name="The Broad Institute Genome Sequencing Center for Infectious Disease"/>
            <person name="Wu L."/>
            <person name="Ma J."/>
        </authorList>
    </citation>
    <scope>NUCLEOTIDE SEQUENCE [LARGE SCALE GENOMIC DNA]</scope>
    <source>
        <strain evidence="6">JCM 18303</strain>
    </source>
</reference>
<evidence type="ECO:0000256" key="3">
    <source>
        <dbReference type="SAM" id="MobiDB-lite"/>
    </source>
</evidence>
<protein>
    <recommendedName>
        <fullName evidence="7">Mce-associated membrane protein</fullName>
    </recommendedName>
</protein>
<keyword evidence="4" id="KW-1133">Transmembrane helix</keyword>
<feature type="compositionally biased region" description="Basic and acidic residues" evidence="3">
    <location>
        <begin position="1"/>
        <end position="31"/>
    </location>
</feature>
<evidence type="ECO:0000256" key="4">
    <source>
        <dbReference type="SAM" id="Phobius"/>
    </source>
</evidence>
<evidence type="ECO:0000313" key="6">
    <source>
        <dbReference type="Proteomes" id="UP001428817"/>
    </source>
</evidence>
<proteinExistence type="predicted"/>
<dbReference type="RefSeq" id="WP_185060697.1">
    <property type="nucleotide sequence ID" value="NZ_BAABJP010000046.1"/>
</dbReference>
<dbReference type="EMBL" id="BAABJP010000046">
    <property type="protein sequence ID" value="GAA5171219.1"/>
    <property type="molecule type" value="Genomic_DNA"/>
</dbReference>
<evidence type="ECO:0000256" key="2">
    <source>
        <dbReference type="ARBA" id="ARBA00023136"/>
    </source>
</evidence>
<keyword evidence="4" id="KW-0812">Transmembrane</keyword>
<gene>
    <name evidence="5" type="ORF">GCM10023321_69500</name>
</gene>
<keyword evidence="6" id="KW-1185">Reference proteome</keyword>
<evidence type="ECO:0000256" key="1">
    <source>
        <dbReference type="ARBA" id="ARBA00004370"/>
    </source>
</evidence>